<name>A0A0D8HER4_9ACTN</name>
<sequence>MKIFKNINRRSITAASSLATFGLIAAACGSSTSSTNTTSSSAETSTTIAPATINVGVLPIADVAPLYIGIKEGFFAKQKLTVVPHALQGGAAVASAVVGGSLQFGYGATANLILANAHGIALRFVAAGDFAASNSTNAWSGILVNANSGITSIAGLASKTIASNALQGENELALDSVLLKNGVNPSSVHVVVLSFPTMVSALAAGQVQAVTEVEPFVASIAAHGGKLLSPLFEGEQPGMLVSGYFTSAAEISSNPGVVKRFVTAINQSLNYAAENPSAARAIIPTYSSIPSTVANNMKLPVWSSTITSSSVQGQEQLMKKLGWITSNVSNSQLVWSGANK</sequence>
<dbReference type="SUPFAM" id="SSF53850">
    <property type="entry name" value="Periplasmic binding protein-like II"/>
    <property type="match status" value="1"/>
</dbReference>
<proteinExistence type="predicted"/>
<gene>
    <name evidence="3" type="ORF">AXFE_27520</name>
</gene>
<dbReference type="Gene3D" id="3.40.190.10">
    <property type="entry name" value="Periplasmic binding protein-like II"/>
    <property type="match status" value="2"/>
</dbReference>
<accession>A0A0D8HER4</accession>
<feature type="signal peptide" evidence="1">
    <location>
        <begin position="1"/>
        <end position="25"/>
    </location>
</feature>
<keyword evidence="1" id="KW-0732">Signal</keyword>
<dbReference type="RefSeq" id="WP_052606441.1">
    <property type="nucleotide sequence ID" value="NZ_JXYS01000084.1"/>
</dbReference>
<dbReference type="AlphaFoldDB" id="A0A0D8HER4"/>
<dbReference type="EMBL" id="JXYS01000084">
    <property type="protein sequence ID" value="KJF16408.1"/>
    <property type="molecule type" value="Genomic_DNA"/>
</dbReference>
<evidence type="ECO:0000313" key="4">
    <source>
        <dbReference type="Proteomes" id="UP000032360"/>
    </source>
</evidence>
<reference evidence="3 4" key="1">
    <citation type="submission" date="2015-01" db="EMBL/GenBank/DDBJ databases">
        <title>Draft genome of the acidophilic iron oxidizer Acidithrix ferrooxidans strain Py-F3.</title>
        <authorList>
            <person name="Poehlein A."/>
            <person name="Eisen S."/>
            <person name="Schloemann M."/>
            <person name="Johnson B.D."/>
            <person name="Daniel R."/>
            <person name="Muehling M."/>
        </authorList>
    </citation>
    <scope>NUCLEOTIDE SEQUENCE [LARGE SCALE GENOMIC DNA]</scope>
    <source>
        <strain evidence="3 4">Py-F3</strain>
    </source>
</reference>
<dbReference type="OrthoDB" id="5348911at2"/>
<evidence type="ECO:0000259" key="2">
    <source>
        <dbReference type="Pfam" id="PF09084"/>
    </source>
</evidence>
<dbReference type="PROSITE" id="PS51257">
    <property type="entry name" value="PROKAR_LIPOPROTEIN"/>
    <property type="match status" value="1"/>
</dbReference>
<comment type="caution">
    <text evidence="3">The sequence shown here is derived from an EMBL/GenBank/DDBJ whole genome shotgun (WGS) entry which is preliminary data.</text>
</comment>
<dbReference type="STRING" id="1280514.AXFE_27520"/>
<feature type="domain" description="SsuA/THI5-like" evidence="2">
    <location>
        <begin position="62"/>
        <end position="279"/>
    </location>
</feature>
<dbReference type="Pfam" id="PF09084">
    <property type="entry name" value="NMT1"/>
    <property type="match status" value="1"/>
</dbReference>
<keyword evidence="4" id="KW-1185">Reference proteome</keyword>
<evidence type="ECO:0000256" key="1">
    <source>
        <dbReference type="SAM" id="SignalP"/>
    </source>
</evidence>
<dbReference type="Proteomes" id="UP000032360">
    <property type="component" value="Unassembled WGS sequence"/>
</dbReference>
<organism evidence="3 4">
    <name type="scientific">Acidithrix ferrooxidans</name>
    <dbReference type="NCBI Taxonomy" id="1280514"/>
    <lineage>
        <taxon>Bacteria</taxon>
        <taxon>Bacillati</taxon>
        <taxon>Actinomycetota</taxon>
        <taxon>Acidimicrobiia</taxon>
        <taxon>Acidimicrobiales</taxon>
        <taxon>Acidimicrobiaceae</taxon>
        <taxon>Acidithrix</taxon>
    </lineage>
</organism>
<protein>
    <submittedName>
        <fullName evidence="3">NMT1/THI5 like protein</fullName>
    </submittedName>
</protein>
<feature type="chain" id="PRO_5039119747" evidence="1">
    <location>
        <begin position="26"/>
        <end position="340"/>
    </location>
</feature>
<evidence type="ECO:0000313" key="3">
    <source>
        <dbReference type="EMBL" id="KJF16408.1"/>
    </source>
</evidence>
<dbReference type="InterPro" id="IPR015168">
    <property type="entry name" value="SsuA/THI5"/>
</dbReference>
<dbReference type="PANTHER" id="PTHR30024">
    <property type="entry name" value="ALIPHATIC SULFONATES-BINDING PROTEIN-RELATED"/>
    <property type="match status" value="1"/>
</dbReference>